<dbReference type="InterPro" id="IPR036236">
    <property type="entry name" value="Znf_C2H2_sf"/>
</dbReference>
<keyword evidence="12" id="KW-1185">Reference proteome</keyword>
<keyword evidence="3" id="KW-0677">Repeat</keyword>
<evidence type="ECO:0000256" key="5">
    <source>
        <dbReference type="ARBA" id="ARBA00022833"/>
    </source>
</evidence>
<evidence type="ECO:0000256" key="9">
    <source>
        <dbReference type="PROSITE-ProRule" id="PRU00042"/>
    </source>
</evidence>
<keyword evidence="6" id="KW-0805">Transcription regulation</keyword>
<keyword evidence="2" id="KW-0479">Metal-binding</keyword>
<dbReference type="GO" id="GO:0003700">
    <property type="term" value="F:DNA-binding transcription factor activity"/>
    <property type="evidence" value="ECO:0007669"/>
    <property type="project" value="TreeGrafter"/>
</dbReference>
<dbReference type="PANTHER" id="PTHR45993:SF6">
    <property type="entry name" value="C2H2-TYPE DOMAIN-CONTAINING PROTEIN"/>
    <property type="match status" value="1"/>
</dbReference>
<feature type="non-terminal residue" evidence="11">
    <location>
        <position position="1"/>
    </location>
</feature>
<dbReference type="Proteomes" id="UP001497623">
    <property type="component" value="Unassembled WGS sequence"/>
</dbReference>
<evidence type="ECO:0000256" key="6">
    <source>
        <dbReference type="ARBA" id="ARBA00023015"/>
    </source>
</evidence>
<dbReference type="SUPFAM" id="SSF57667">
    <property type="entry name" value="beta-beta-alpha zinc fingers"/>
    <property type="match status" value="1"/>
</dbReference>
<sequence>GTSWGMYVPKLSSSYTSNYNFHHLPQQHRQEVDQRNHLPASTNNMTSSQGSTIPYPSGFHDTLTECDDSPSKKYRCPFCPMAMKKRFNMLSHIRTHTGEKPYHCPVCSYKAAQKSSLDKHIRFRHPQWSAAEDDRGCNYTGKLG</sequence>
<dbReference type="PROSITE" id="PS50157">
    <property type="entry name" value="ZINC_FINGER_C2H2_2"/>
    <property type="match status" value="2"/>
</dbReference>
<keyword evidence="4 9" id="KW-0863">Zinc-finger</keyword>
<dbReference type="SMART" id="SM00355">
    <property type="entry name" value="ZnF_C2H2"/>
    <property type="match status" value="2"/>
</dbReference>
<feature type="domain" description="C2H2-type" evidence="10">
    <location>
        <begin position="74"/>
        <end position="101"/>
    </location>
</feature>
<dbReference type="FunFam" id="3.30.160.60:FF:001732">
    <property type="entry name" value="Zgc:162936"/>
    <property type="match status" value="1"/>
</dbReference>
<accession>A0AAV2Q031</accession>
<name>A0AAV2Q031_MEGNR</name>
<dbReference type="GO" id="GO:0008270">
    <property type="term" value="F:zinc ion binding"/>
    <property type="evidence" value="ECO:0007669"/>
    <property type="project" value="UniProtKB-KW"/>
</dbReference>
<gene>
    <name evidence="11" type="ORF">MNOR_LOCUS5545</name>
</gene>
<dbReference type="GO" id="GO:0005694">
    <property type="term" value="C:chromosome"/>
    <property type="evidence" value="ECO:0007669"/>
    <property type="project" value="UniProtKB-ARBA"/>
</dbReference>
<dbReference type="GO" id="GO:0006357">
    <property type="term" value="P:regulation of transcription by RNA polymerase II"/>
    <property type="evidence" value="ECO:0007669"/>
    <property type="project" value="TreeGrafter"/>
</dbReference>
<dbReference type="EMBL" id="CAXKWB010002159">
    <property type="protein sequence ID" value="CAL4066298.1"/>
    <property type="molecule type" value="Genomic_DNA"/>
</dbReference>
<keyword evidence="8" id="KW-0539">Nucleus</keyword>
<evidence type="ECO:0000256" key="7">
    <source>
        <dbReference type="ARBA" id="ARBA00023163"/>
    </source>
</evidence>
<dbReference type="InterPro" id="IPR051497">
    <property type="entry name" value="Dev/Hematopoietic_TF"/>
</dbReference>
<evidence type="ECO:0000256" key="4">
    <source>
        <dbReference type="ARBA" id="ARBA00022771"/>
    </source>
</evidence>
<feature type="domain" description="C2H2-type" evidence="10">
    <location>
        <begin position="102"/>
        <end position="125"/>
    </location>
</feature>
<reference evidence="11 12" key="1">
    <citation type="submission" date="2024-05" db="EMBL/GenBank/DDBJ databases">
        <authorList>
            <person name="Wallberg A."/>
        </authorList>
    </citation>
    <scope>NUCLEOTIDE SEQUENCE [LARGE SCALE GENOMIC DNA]</scope>
</reference>
<proteinExistence type="predicted"/>
<comment type="caution">
    <text evidence="11">The sequence shown here is derived from an EMBL/GenBank/DDBJ whole genome shotgun (WGS) entry which is preliminary data.</text>
</comment>
<evidence type="ECO:0000313" key="12">
    <source>
        <dbReference type="Proteomes" id="UP001497623"/>
    </source>
</evidence>
<evidence type="ECO:0000256" key="2">
    <source>
        <dbReference type="ARBA" id="ARBA00022723"/>
    </source>
</evidence>
<protein>
    <recommendedName>
        <fullName evidence="10">C2H2-type domain-containing protein</fullName>
    </recommendedName>
</protein>
<keyword evidence="7" id="KW-0804">Transcription</keyword>
<dbReference type="InterPro" id="IPR013087">
    <property type="entry name" value="Znf_C2H2_type"/>
</dbReference>
<evidence type="ECO:0000259" key="10">
    <source>
        <dbReference type="PROSITE" id="PS50157"/>
    </source>
</evidence>
<dbReference type="PROSITE" id="PS00028">
    <property type="entry name" value="ZINC_FINGER_C2H2_1"/>
    <property type="match status" value="1"/>
</dbReference>
<dbReference type="GO" id="GO:0005634">
    <property type="term" value="C:nucleus"/>
    <property type="evidence" value="ECO:0007669"/>
    <property type="project" value="UniProtKB-SubCell"/>
</dbReference>
<keyword evidence="5" id="KW-0862">Zinc</keyword>
<comment type="subcellular location">
    <subcellularLocation>
        <location evidence="1">Nucleus</location>
    </subcellularLocation>
</comment>
<dbReference type="GO" id="GO:0045893">
    <property type="term" value="P:positive regulation of DNA-templated transcription"/>
    <property type="evidence" value="ECO:0007669"/>
    <property type="project" value="UniProtKB-ARBA"/>
</dbReference>
<dbReference type="GO" id="GO:0000978">
    <property type="term" value="F:RNA polymerase II cis-regulatory region sequence-specific DNA binding"/>
    <property type="evidence" value="ECO:0007669"/>
    <property type="project" value="TreeGrafter"/>
</dbReference>
<organism evidence="11 12">
    <name type="scientific">Meganyctiphanes norvegica</name>
    <name type="common">Northern krill</name>
    <name type="synonym">Thysanopoda norvegica</name>
    <dbReference type="NCBI Taxonomy" id="48144"/>
    <lineage>
        <taxon>Eukaryota</taxon>
        <taxon>Metazoa</taxon>
        <taxon>Ecdysozoa</taxon>
        <taxon>Arthropoda</taxon>
        <taxon>Crustacea</taxon>
        <taxon>Multicrustacea</taxon>
        <taxon>Malacostraca</taxon>
        <taxon>Eumalacostraca</taxon>
        <taxon>Eucarida</taxon>
        <taxon>Euphausiacea</taxon>
        <taxon>Euphausiidae</taxon>
        <taxon>Meganyctiphanes</taxon>
    </lineage>
</organism>
<evidence type="ECO:0000256" key="1">
    <source>
        <dbReference type="ARBA" id="ARBA00004123"/>
    </source>
</evidence>
<evidence type="ECO:0000256" key="3">
    <source>
        <dbReference type="ARBA" id="ARBA00022737"/>
    </source>
</evidence>
<dbReference type="AlphaFoldDB" id="A0AAV2Q031"/>
<dbReference type="Gene3D" id="3.30.160.60">
    <property type="entry name" value="Classic Zinc Finger"/>
    <property type="match status" value="2"/>
</dbReference>
<evidence type="ECO:0000313" key="11">
    <source>
        <dbReference type="EMBL" id="CAL4066298.1"/>
    </source>
</evidence>
<dbReference type="PANTHER" id="PTHR45993">
    <property type="entry name" value="B-CELL LYMPHOMA/LEUKEMIA 11"/>
    <property type="match status" value="1"/>
</dbReference>
<evidence type="ECO:0000256" key="8">
    <source>
        <dbReference type="ARBA" id="ARBA00023242"/>
    </source>
</evidence>